<dbReference type="AlphaFoldDB" id="A0A931HYT7"/>
<keyword evidence="3" id="KW-1185">Reference proteome</keyword>
<evidence type="ECO:0000256" key="1">
    <source>
        <dbReference type="SAM" id="SignalP"/>
    </source>
</evidence>
<gene>
    <name evidence="2" type="ORF">I5731_03355</name>
</gene>
<reference evidence="2" key="1">
    <citation type="submission" date="2020-12" db="EMBL/GenBank/DDBJ databases">
        <title>Methylobrevis albus sp. nov., isolated from fresh water lack sediment.</title>
        <authorList>
            <person name="Zou Q."/>
        </authorList>
    </citation>
    <scope>NUCLEOTIDE SEQUENCE</scope>
    <source>
        <strain evidence="2">L22</strain>
    </source>
</reference>
<evidence type="ECO:0000313" key="2">
    <source>
        <dbReference type="EMBL" id="MBH0236850.1"/>
    </source>
</evidence>
<dbReference type="RefSeq" id="WP_197309946.1">
    <property type="nucleotide sequence ID" value="NZ_JADZLT010000040.1"/>
</dbReference>
<protein>
    <submittedName>
        <fullName evidence="2">Uncharacterized protein</fullName>
    </submittedName>
</protein>
<feature type="signal peptide" evidence="1">
    <location>
        <begin position="1"/>
        <end position="23"/>
    </location>
</feature>
<proteinExistence type="predicted"/>
<evidence type="ECO:0000313" key="3">
    <source>
        <dbReference type="Proteomes" id="UP000631694"/>
    </source>
</evidence>
<accession>A0A931HYT7</accession>
<comment type="caution">
    <text evidence="2">The sequence shown here is derived from an EMBL/GenBank/DDBJ whole genome shotgun (WGS) entry which is preliminary data.</text>
</comment>
<dbReference type="Proteomes" id="UP000631694">
    <property type="component" value="Unassembled WGS sequence"/>
</dbReference>
<name>A0A931HYT7_9HYPH</name>
<feature type="chain" id="PRO_5037463185" evidence="1">
    <location>
        <begin position="24"/>
        <end position="310"/>
    </location>
</feature>
<dbReference type="EMBL" id="JADZLT010000040">
    <property type="protein sequence ID" value="MBH0236850.1"/>
    <property type="molecule type" value="Genomic_DNA"/>
</dbReference>
<organism evidence="2 3">
    <name type="scientific">Methylobrevis albus</name>
    <dbReference type="NCBI Taxonomy" id="2793297"/>
    <lineage>
        <taxon>Bacteria</taxon>
        <taxon>Pseudomonadati</taxon>
        <taxon>Pseudomonadota</taxon>
        <taxon>Alphaproteobacteria</taxon>
        <taxon>Hyphomicrobiales</taxon>
        <taxon>Pleomorphomonadaceae</taxon>
        <taxon>Methylobrevis</taxon>
    </lineage>
</organism>
<keyword evidence="1" id="KW-0732">Signal</keyword>
<sequence length="310" mass="33997">MKFFARTCAALLIAIGLVAPAAAQSDLGRRNVTVMVFSDDADVDTIPRDNRIFNRVITQLQETMNLRGFQVFDETSTTMGFTDVNRTRRTDAEFLEISRSVTPRINVAVIFQIYASVVRSEHANILRPKVRIAGRMLNVHSGQFIGAFEVAEFPLQPLPRSCTDSECLLETIGAEARMIANALGETLADKLEGFVVADEAAGAEGTAVAATAAAAPAPDCAGMPDTFVLRFREFDDDQINQFEPIMSKFGCYTGHATLRSMRGLVEYTYNTSSGDGRMSRNLRLLLDYLGTKGTVAQTGNVFDVTQIRTR</sequence>